<name>A0ABT9TNA3_PAENI</name>
<comment type="caution">
    <text evidence="1">The sequence shown here is derived from an EMBL/GenBank/DDBJ whole genome shotgun (WGS) entry which is preliminary data.</text>
</comment>
<proteinExistence type="predicted"/>
<reference evidence="1 2" key="1">
    <citation type="submission" date="2023-07" db="EMBL/GenBank/DDBJ databases">
        <title>Sorghum-associated microbial communities from plants grown in Nebraska, USA.</title>
        <authorList>
            <person name="Schachtman D."/>
        </authorList>
    </citation>
    <scope>NUCLEOTIDE SEQUENCE [LARGE SCALE GENOMIC DNA]</scope>
    <source>
        <strain evidence="1 2">CC523</strain>
    </source>
</reference>
<dbReference type="EMBL" id="JAUSSW010000007">
    <property type="protein sequence ID" value="MDQ0103135.1"/>
    <property type="molecule type" value="Genomic_DNA"/>
</dbReference>
<protein>
    <submittedName>
        <fullName evidence="1">Uncharacterized protein</fullName>
    </submittedName>
</protein>
<evidence type="ECO:0000313" key="1">
    <source>
        <dbReference type="EMBL" id="MDQ0103135.1"/>
    </source>
</evidence>
<gene>
    <name evidence="1" type="ORF">J2T10_002792</name>
</gene>
<sequence>MDEASPTPEQPDHRTYTAMTQEGEAAVGRVAIWAAYVEQHLVDLCAELINGNNAVVGHTVTANMRASSMIQLAKKLLVESDTTSTENRASTMVALTEAKAALEQRNKILHATVGGSLVEGTTTFWNSRRKRFTSGPLVGQLEAAQHSPVELDAIGARLYKAMDDLWECYLSISHRGEK</sequence>
<organism evidence="1 2">
    <name type="scientific">Paenarthrobacter nicotinovorans</name>
    <name type="common">Arthrobacter nicotinovorans</name>
    <dbReference type="NCBI Taxonomy" id="29320"/>
    <lineage>
        <taxon>Bacteria</taxon>
        <taxon>Bacillati</taxon>
        <taxon>Actinomycetota</taxon>
        <taxon>Actinomycetes</taxon>
        <taxon>Micrococcales</taxon>
        <taxon>Micrococcaceae</taxon>
        <taxon>Paenarthrobacter</taxon>
    </lineage>
</organism>
<dbReference type="RefSeq" id="WP_156524812.1">
    <property type="nucleotide sequence ID" value="NZ_BDDW01000011.1"/>
</dbReference>
<evidence type="ECO:0000313" key="2">
    <source>
        <dbReference type="Proteomes" id="UP001244563"/>
    </source>
</evidence>
<dbReference type="Proteomes" id="UP001244563">
    <property type="component" value="Unassembled WGS sequence"/>
</dbReference>
<accession>A0ABT9TNA3</accession>
<keyword evidence="2" id="KW-1185">Reference proteome</keyword>